<feature type="domain" description="PAC" evidence="9">
    <location>
        <begin position="332"/>
        <end position="384"/>
    </location>
</feature>
<gene>
    <name evidence="11" type="ORF">HNP73_000147</name>
</gene>
<organism evidence="11 12">
    <name type="scientific">Amaricoccus macauensis</name>
    <dbReference type="NCBI Taxonomy" id="57001"/>
    <lineage>
        <taxon>Bacteria</taxon>
        <taxon>Pseudomonadati</taxon>
        <taxon>Pseudomonadota</taxon>
        <taxon>Alphaproteobacteria</taxon>
        <taxon>Rhodobacterales</taxon>
        <taxon>Paracoccaceae</taxon>
        <taxon>Amaricoccus</taxon>
    </lineage>
</organism>
<dbReference type="NCBIfam" id="TIGR00229">
    <property type="entry name" value="sensory_box"/>
    <property type="match status" value="2"/>
</dbReference>
<dbReference type="PROSITE" id="PS50113">
    <property type="entry name" value="PAC"/>
    <property type="match status" value="2"/>
</dbReference>
<dbReference type="PROSITE" id="PS50112">
    <property type="entry name" value="PAS"/>
    <property type="match status" value="2"/>
</dbReference>
<feature type="domain" description="HAMP" evidence="10">
    <location>
        <begin position="72"/>
        <end position="125"/>
    </location>
</feature>
<dbReference type="Proteomes" id="UP000549457">
    <property type="component" value="Unassembled WGS sequence"/>
</dbReference>
<dbReference type="Pfam" id="PF00672">
    <property type="entry name" value="HAMP"/>
    <property type="match status" value="2"/>
</dbReference>
<dbReference type="PRINTS" id="PR00260">
    <property type="entry name" value="CHEMTRNSDUCR"/>
</dbReference>
<dbReference type="GO" id="GO:0007165">
    <property type="term" value="P:signal transduction"/>
    <property type="evidence" value="ECO:0007669"/>
    <property type="project" value="UniProtKB-KW"/>
</dbReference>
<feature type="domain" description="PAS" evidence="8">
    <location>
        <begin position="258"/>
        <end position="311"/>
    </location>
</feature>
<evidence type="ECO:0000256" key="6">
    <source>
        <dbReference type="SAM" id="Phobius"/>
    </source>
</evidence>
<dbReference type="GO" id="GO:0016020">
    <property type="term" value="C:membrane"/>
    <property type="evidence" value="ECO:0007669"/>
    <property type="project" value="UniProtKB-SubCell"/>
</dbReference>
<keyword evidence="5" id="KW-0175">Coiled coil</keyword>
<evidence type="ECO:0000259" key="9">
    <source>
        <dbReference type="PROSITE" id="PS50113"/>
    </source>
</evidence>
<dbReference type="Pfam" id="PF08448">
    <property type="entry name" value="PAS_4"/>
    <property type="match status" value="2"/>
</dbReference>
<dbReference type="CDD" id="cd06225">
    <property type="entry name" value="HAMP"/>
    <property type="match status" value="1"/>
</dbReference>
<evidence type="ECO:0000256" key="4">
    <source>
        <dbReference type="PROSITE-ProRule" id="PRU00284"/>
    </source>
</evidence>
<dbReference type="SUPFAM" id="SSF55785">
    <property type="entry name" value="PYP-like sensor domain (PAS domain)"/>
    <property type="match status" value="2"/>
</dbReference>
<dbReference type="PANTHER" id="PTHR43531:SF11">
    <property type="entry name" value="METHYL-ACCEPTING CHEMOTAXIS PROTEIN 3"/>
    <property type="match status" value="1"/>
</dbReference>
<feature type="coiled-coil region" evidence="5">
    <location>
        <begin position="467"/>
        <end position="511"/>
    </location>
</feature>
<dbReference type="Gene3D" id="6.10.340.10">
    <property type="match status" value="1"/>
</dbReference>
<dbReference type="InterPro" id="IPR051310">
    <property type="entry name" value="MCP_chemotaxis"/>
</dbReference>
<evidence type="ECO:0000313" key="12">
    <source>
        <dbReference type="Proteomes" id="UP000549457"/>
    </source>
</evidence>
<feature type="domain" description="PAS" evidence="8">
    <location>
        <begin position="150"/>
        <end position="173"/>
    </location>
</feature>
<evidence type="ECO:0000313" key="11">
    <source>
        <dbReference type="EMBL" id="MBB5220226.1"/>
    </source>
</evidence>
<comment type="similarity">
    <text evidence="3">Belongs to the methyl-accepting chemotaxis (MCP) protein family.</text>
</comment>
<feature type="transmembrane region" description="Helical" evidence="6">
    <location>
        <begin position="12"/>
        <end position="34"/>
    </location>
</feature>
<dbReference type="CDD" id="cd00130">
    <property type="entry name" value="PAS"/>
    <property type="match status" value="2"/>
</dbReference>
<comment type="caution">
    <text evidence="11">The sequence shown here is derived from an EMBL/GenBank/DDBJ whole genome shotgun (WGS) entry which is preliminary data.</text>
</comment>
<evidence type="ECO:0000256" key="2">
    <source>
        <dbReference type="ARBA" id="ARBA00022500"/>
    </source>
</evidence>
<keyword evidence="6" id="KW-0812">Transmembrane</keyword>
<dbReference type="Pfam" id="PF00015">
    <property type="entry name" value="MCPsignal"/>
    <property type="match status" value="1"/>
</dbReference>
<dbReference type="Gene3D" id="3.30.450.20">
    <property type="entry name" value="PAS domain"/>
    <property type="match status" value="2"/>
</dbReference>
<keyword evidence="6" id="KW-1133">Transmembrane helix</keyword>
<accession>A0A840SK09</accession>
<keyword evidence="12" id="KW-1185">Reference proteome</keyword>
<feature type="domain" description="PAC" evidence="9">
    <location>
        <begin position="200"/>
        <end position="254"/>
    </location>
</feature>
<dbReference type="InterPro" id="IPR004089">
    <property type="entry name" value="MCPsignal_dom"/>
</dbReference>
<dbReference type="InterPro" id="IPR004090">
    <property type="entry name" value="Chemotax_Me-accpt_rcpt"/>
</dbReference>
<evidence type="ECO:0000259" key="8">
    <source>
        <dbReference type="PROSITE" id="PS50112"/>
    </source>
</evidence>
<dbReference type="SMART" id="SM00091">
    <property type="entry name" value="PAS"/>
    <property type="match status" value="2"/>
</dbReference>
<evidence type="ECO:0000256" key="3">
    <source>
        <dbReference type="ARBA" id="ARBA00029447"/>
    </source>
</evidence>
<feature type="transmembrane region" description="Helical" evidence="6">
    <location>
        <begin position="46"/>
        <end position="71"/>
    </location>
</feature>
<proteinExistence type="inferred from homology"/>
<feature type="domain" description="HAMP" evidence="10">
    <location>
        <begin position="391"/>
        <end position="443"/>
    </location>
</feature>
<dbReference type="AlphaFoldDB" id="A0A840SK09"/>
<dbReference type="FunFam" id="1.10.287.950:FF:000001">
    <property type="entry name" value="Methyl-accepting chemotaxis sensory transducer"/>
    <property type="match status" value="1"/>
</dbReference>
<dbReference type="InterPro" id="IPR001610">
    <property type="entry name" value="PAC"/>
</dbReference>
<dbReference type="InterPro" id="IPR000014">
    <property type="entry name" value="PAS"/>
</dbReference>
<dbReference type="InterPro" id="IPR003660">
    <property type="entry name" value="HAMP_dom"/>
</dbReference>
<dbReference type="InterPro" id="IPR000700">
    <property type="entry name" value="PAS-assoc_C"/>
</dbReference>
<evidence type="ECO:0000259" key="10">
    <source>
        <dbReference type="PROSITE" id="PS50885"/>
    </source>
</evidence>
<reference evidence="11 12" key="1">
    <citation type="submission" date="2020-08" db="EMBL/GenBank/DDBJ databases">
        <title>Genomic Encyclopedia of Type Strains, Phase IV (KMG-IV): sequencing the most valuable type-strain genomes for metagenomic binning, comparative biology and taxonomic classification.</title>
        <authorList>
            <person name="Goeker M."/>
        </authorList>
    </citation>
    <scope>NUCLEOTIDE SEQUENCE [LARGE SCALE GENOMIC DNA]</scope>
    <source>
        <strain evidence="11 12">DSM 101730</strain>
    </source>
</reference>
<sequence length="737" mass="77768">MMKSIRDVSLLYKFPTIVVALGTITTLAASFVVFHRAAGTPGDAAAGFGASVGLPLIGAALFLSFAGLVMARLITGPLLRLGDAVTLVAKHDFDSRIPGTTRGDEIGAIAAAVASLRDNLKEREAAVADRAAIITAIKSSQCVIEFTPRGRVLSVNQTLLDVLGYAEGEVVGREHAMFVDDDFAASPDYRRMWDSLGRGAAVAGTFARVAKGGRRVYVQGAYSPVHDASGAVVRVIKVCSDVTGPETARRTLEARSEDQAALTEALSGGLQGMIEFDPKGRVLHANQTFLDTMGYAASEVVGRAHATFVDPVFAESAEYLRMWPQLREGVPLRGTFKRIAKGGRVVYIQGVYSPVRDRGGKVVRVVKVASDVTAAEVERLEAIERRTAMEAEQNRVVAELSRALAALADGDLTGRIDTPFAGEYEALRANYNDAIGKLEDALSWVVTSAENIGKESVQFTKSADDLSQRTENQASALEETAASLEELTASVKAAAKNAERANVDVDAARRNAETSGRVVRDAIGAMGEIEKSAEHIAQIIGVIDDIAFQTNLLALNAGVEAARAGEAGRGFAVVASEVRALAQRSSDAAKEIKALISTSSQHVGRGVELVRETGRSLETIVDAVTGITGLVAEIANSSREQSVGLSEINAAVGQLDQVTQQNAAMVEESSAASHSMRAEAEALTNLVAQFQARRNPAPEPAAPPVASRRAAPLRLAASRAAARSAAAVSANEDWTEL</sequence>
<dbReference type="PANTHER" id="PTHR43531">
    <property type="entry name" value="PROTEIN ICFG"/>
    <property type="match status" value="1"/>
</dbReference>
<dbReference type="CDD" id="cd11386">
    <property type="entry name" value="MCP_signal"/>
    <property type="match status" value="1"/>
</dbReference>
<dbReference type="SMART" id="SM00283">
    <property type="entry name" value="MA"/>
    <property type="match status" value="1"/>
</dbReference>
<name>A0A840SK09_9RHOB</name>
<keyword evidence="4" id="KW-0807">Transducer</keyword>
<dbReference type="GO" id="GO:0004888">
    <property type="term" value="F:transmembrane signaling receptor activity"/>
    <property type="evidence" value="ECO:0007669"/>
    <property type="project" value="InterPro"/>
</dbReference>
<dbReference type="EMBL" id="JACHFM010000001">
    <property type="protein sequence ID" value="MBB5220226.1"/>
    <property type="molecule type" value="Genomic_DNA"/>
</dbReference>
<evidence type="ECO:0000259" key="7">
    <source>
        <dbReference type="PROSITE" id="PS50111"/>
    </source>
</evidence>
<evidence type="ECO:0000256" key="1">
    <source>
        <dbReference type="ARBA" id="ARBA00004370"/>
    </source>
</evidence>
<keyword evidence="6" id="KW-0472">Membrane</keyword>
<evidence type="ECO:0000256" key="5">
    <source>
        <dbReference type="SAM" id="Coils"/>
    </source>
</evidence>
<keyword evidence="2" id="KW-0145">Chemotaxis</keyword>
<dbReference type="SMART" id="SM00304">
    <property type="entry name" value="HAMP"/>
    <property type="match status" value="2"/>
</dbReference>
<dbReference type="Gene3D" id="1.10.287.950">
    <property type="entry name" value="Methyl-accepting chemotaxis protein"/>
    <property type="match status" value="1"/>
</dbReference>
<feature type="domain" description="Methyl-accepting transducer" evidence="7">
    <location>
        <begin position="448"/>
        <end position="677"/>
    </location>
</feature>
<dbReference type="InterPro" id="IPR013656">
    <property type="entry name" value="PAS_4"/>
</dbReference>
<comment type="subcellular location">
    <subcellularLocation>
        <location evidence="1">Membrane</location>
    </subcellularLocation>
</comment>
<dbReference type="SMART" id="SM00086">
    <property type="entry name" value="PAC"/>
    <property type="match status" value="2"/>
</dbReference>
<dbReference type="GO" id="GO:0006935">
    <property type="term" value="P:chemotaxis"/>
    <property type="evidence" value="ECO:0007669"/>
    <property type="project" value="UniProtKB-KW"/>
</dbReference>
<dbReference type="PROSITE" id="PS50885">
    <property type="entry name" value="HAMP"/>
    <property type="match status" value="2"/>
</dbReference>
<dbReference type="SUPFAM" id="SSF158472">
    <property type="entry name" value="HAMP domain-like"/>
    <property type="match status" value="1"/>
</dbReference>
<dbReference type="PROSITE" id="PS50111">
    <property type="entry name" value="CHEMOTAXIS_TRANSDUC_2"/>
    <property type="match status" value="1"/>
</dbReference>
<dbReference type="RefSeq" id="WP_184146113.1">
    <property type="nucleotide sequence ID" value="NZ_JACHFM010000001.1"/>
</dbReference>
<dbReference type="InterPro" id="IPR035965">
    <property type="entry name" value="PAS-like_dom_sf"/>
</dbReference>
<protein>
    <submittedName>
        <fullName evidence="11">Methyl-accepting chemotaxis protein</fullName>
    </submittedName>
</protein>
<dbReference type="SUPFAM" id="SSF58104">
    <property type="entry name" value="Methyl-accepting chemotaxis protein (MCP) signaling domain"/>
    <property type="match status" value="1"/>
</dbReference>